<proteinExistence type="predicted"/>
<evidence type="ECO:0000256" key="1">
    <source>
        <dbReference type="SAM" id="Phobius"/>
    </source>
</evidence>
<dbReference type="RefSeq" id="XP_034259058.1">
    <property type="nucleotide sequence ID" value="XM_034403167.2"/>
</dbReference>
<dbReference type="InParanoid" id="A0A6P9AL09"/>
<name>A0A6P9AL09_PANGU</name>
<evidence type="ECO:0000313" key="3">
    <source>
        <dbReference type="Proteomes" id="UP001652622"/>
    </source>
</evidence>
<dbReference type="PANTHER" id="PTHR36293:SF1">
    <property type="entry name" value="TRANSMEMBRANE PROTEIN 213"/>
    <property type="match status" value="1"/>
</dbReference>
<dbReference type="InterPro" id="IPR028121">
    <property type="entry name" value="TMEM213"/>
</dbReference>
<protein>
    <submittedName>
        <fullName evidence="4">Transmembrane protein 213</fullName>
    </submittedName>
</protein>
<feature type="chain" id="PRO_5027996770" evidence="2">
    <location>
        <begin position="16"/>
        <end position="109"/>
    </location>
</feature>
<dbReference type="KEGG" id="pgut:117655586"/>
<dbReference type="CTD" id="155006"/>
<dbReference type="PANTHER" id="PTHR36293">
    <property type="entry name" value="TRANSMEMBRANE PROTEIN 213"/>
    <property type="match status" value="1"/>
</dbReference>
<sequence>MLVALGLIGTTVAAGIPNPEMEPLICIAFSILLLSSACQNAFSKEMEVESTNFSCSHPEFCSEATTCCQIGMDGYGWIAAAVGWSLWFLTLIIFCIDKMTKLRPDESKY</sequence>
<reference evidence="4" key="1">
    <citation type="submission" date="2025-08" db="UniProtKB">
        <authorList>
            <consortium name="RefSeq"/>
        </authorList>
    </citation>
    <scope>IDENTIFICATION</scope>
    <source>
        <tissue evidence="4">Blood</tissue>
    </source>
</reference>
<keyword evidence="3" id="KW-1185">Reference proteome</keyword>
<dbReference type="Proteomes" id="UP001652622">
    <property type="component" value="Unplaced"/>
</dbReference>
<gene>
    <name evidence="4" type="primary">TMEM213</name>
</gene>
<dbReference type="GeneID" id="117655586"/>
<organism evidence="3 4">
    <name type="scientific">Pantherophis guttatus</name>
    <name type="common">Corn snake</name>
    <name type="synonym">Elaphe guttata</name>
    <dbReference type="NCBI Taxonomy" id="94885"/>
    <lineage>
        <taxon>Eukaryota</taxon>
        <taxon>Metazoa</taxon>
        <taxon>Chordata</taxon>
        <taxon>Craniata</taxon>
        <taxon>Vertebrata</taxon>
        <taxon>Euteleostomi</taxon>
        <taxon>Lepidosauria</taxon>
        <taxon>Squamata</taxon>
        <taxon>Bifurcata</taxon>
        <taxon>Unidentata</taxon>
        <taxon>Episquamata</taxon>
        <taxon>Toxicofera</taxon>
        <taxon>Serpentes</taxon>
        <taxon>Colubroidea</taxon>
        <taxon>Colubridae</taxon>
        <taxon>Colubrinae</taxon>
        <taxon>Pantherophis</taxon>
    </lineage>
</organism>
<keyword evidence="1 4" id="KW-0812">Transmembrane</keyword>
<keyword evidence="1" id="KW-1133">Transmembrane helix</keyword>
<accession>A0A6P9AL09</accession>
<dbReference type="Pfam" id="PF15192">
    <property type="entry name" value="TMEM213"/>
    <property type="match status" value="1"/>
</dbReference>
<keyword evidence="2" id="KW-0732">Signal</keyword>
<dbReference type="AlphaFoldDB" id="A0A6P9AL09"/>
<feature type="transmembrane region" description="Helical" evidence="1">
    <location>
        <begin position="75"/>
        <end position="96"/>
    </location>
</feature>
<keyword evidence="1" id="KW-0472">Membrane</keyword>
<dbReference type="OMA" id="HPEFCSE"/>
<feature type="signal peptide" evidence="2">
    <location>
        <begin position="1"/>
        <end position="15"/>
    </location>
</feature>
<evidence type="ECO:0000256" key="2">
    <source>
        <dbReference type="SAM" id="SignalP"/>
    </source>
</evidence>
<evidence type="ECO:0000313" key="4">
    <source>
        <dbReference type="RefSeq" id="XP_034259058.1"/>
    </source>
</evidence>